<dbReference type="Pfam" id="PF09148">
    <property type="entry name" value="DUF1934"/>
    <property type="match status" value="1"/>
</dbReference>
<dbReference type="OrthoDB" id="2641675at2"/>
<accession>A0A559KFD6</accession>
<gene>
    <name evidence="1" type="ORF">FPZ49_07000</name>
</gene>
<name>A0A559KFD6_9BACL</name>
<dbReference type="Proteomes" id="UP000317036">
    <property type="component" value="Unassembled WGS sequence"/>
</dbReference>
<dbReference type="Gene3D" id="2.40.128.20">
    <property type="match status" value="1"/>
</dbReference>
<dbReference type="SUPFAM" id="SSF50814">
    <property type="entry name" value="Lipocalins"/>
    <property type="match status" value="1"/>
</dbReference>
<dbReference type="EMBL" id="VNJI01000006">
    <property type="protein sequence ID" value="TVY10835.1"/>
    <property type="molecule type" value="Genomic_DNA"/>
</dbReference>
<comment type="caution">
    <text evidence="1">The sequence shown here is derived from an EMBL/GenBank/DDBJ whole genome shotgun (WGS) entry which is preliminary data.</text>
</comment>
<proteinExistence type="predicted"/>
<dbReference type="InterPro" id="IPR012674">
    <property type="entry name" value="Calycin"/>
</dbReference>
<evidence type="ECO:0000313" key="1">
    <source>
        <dbReference type="EMBL" id="TVY10835.1"/>
    </source>
</evidence>
<reference evidence="1 2" key="1">
    <citation type="submission" date="2019-07" db="EMBL/GenBank/DDBJ databases">
        <authorList>
            <person name="Kim J."/>
        </authorList>
    </citation>
    <scope>NUCLEOTIDE SEQUENCE [LARGE SCALE GENOMIC DNA]</scope>
    <source>
        <strain evidence="1 2">JC52</strain>
    </source>
</reference>
<sequence length="147" mass="16630">MPDKQEGTTTKRQAQISILSQSGNEQVKQHVQGELFPKEKAIYLRYQEPAEAEMGRTFTTIRIDSGQLRIIRQGDVKFEQTFEKGARIIGYIETPQGQLETETVTTQLEVHLPSNPAETIRARWAYQLFVMGESAGEFSLELTVVPS</sequence>
<organism evidence="1 2">
    <name type="scientific">Paenibacillus cremeus</name>
    <dbReference type="NCBI Taxonomy" id="2163881"/>
    <lineage>
        <taxon>Bacteria</taxon>
        <taxon>Bacillati</taxon>
        <taxon>Bacillota</taxon>
        <taxon>Bacilli</taxon>
        <taxon>Bacillales</taxon>
        <taxon>Paenibacillaceae</taxon>
        <taxon>Paenibacillus</taxon>
    </lineage>
</organism>
<keyword evidence="2" id="KW-1185">Reference proteome</keyword>
<evidence type="ECO:0000313" key="2">
    <source>
        <dbReference type="Proteomes" id="UP000317036"/>
    </source>
</evidence>
<dbReference type="InterPro" id="IPR015231">
    <property type="entry name" value="DUF1934"/>
</dbReference>
<dbReference type="RefSeq" id="WP_144844900.1">
    <property type="nucleotide sequence ID" value="NZ_VNJI01000006.1"/>
</dbReference>
<protein>
    <submittedName>
        <fullName evidence="1">DUF1934 domain-containing protein</fullName>
    </submittedName>
</protein>
<dbReference type="AlphaFoldDB" id="A0A559KFD6"/>